<dbReference type="PROSITE" id="PS50181">
    <property type="entry name" value="FBOX"/>
    <property type="match status" value="1"/>
</dbReference>
<dbReference type="PANTHER" id="PTHR10622">
    <property type="entry name" value="HET DOMAIN-CONTAINING PROTEIN"/>
    <property type="match status" value="1"/>
</dbReference>
<gene>
    <name evidence="2" type="ORF">CEP52_004798</name>
</gene>
<sequence length="1396" mass="159173">MGAFDVYCAICGAATNEVEIGPREQPGDDEDIDMENKYDEDVIGDEDMEWFQQARVLGFNPDAPGASKFYVSGAGNYLGCGDFDIDEGSEPDSAIEEFDFASIRAWGDSDGTDRVFPFHRQCYTLLARVLTGTEDTNDIDRAVLYKVFGGLVSGKSRCSDLDYGDATQGQDQTWEAVPGYEYTVINPEKRESLAQNIFEVIKDEKFAETTSNLHLGDKVRWDPFRQIPESLLRDILDLVDNESVFNLCKASWGIFELIRHNRNFWENRIRKNTPYFEELGDVLEAEYESLRAQDPRKILLWAEEASKPRVGMSGFLMPVANRRRIWGVCEQIERLYDENIPAQDTACDMEDIAMGNKMHFVGYNGKAVFDTEQSYWIQSWDEYSQDRPWTLHTFWNSDWDMTGISVNFEDEEPRMFGRCGEEEGAWETVKEMPSERWIRGFVFHVRPASVLLDWEDTPWNYISVKGISIHFDDDSKVTYGQTDASLMQRPLFVAKDMIIVGVQGQLAEQEKEDVTPWILRFGLLQAYAWDEERPNPGWYPEIRAEEGLSWSSASLSHLDVPIWESKELKFITGNIYNVEGTNLKVEHIPTRILLLGNHPHELTNVRSISACVNNKSIHEYGGQRYFDNAITNMRVSFVDGQQTRAMREVDDDGYSWSEENWDEFEIDGPGGEIIEEIGWVGSYGRPPEHLQLRTNRNRTVLFAADILVGENNTPTGIQLHERTANDHRDVIKAEEGDVIVGIVMGFGHRVSDYLDDSDKEEFATRPWAYETFQKRSKFKLFSCFSFLFTSLRQLPSHIYYPVHPLERVVALAFRLPKTSIAEMRLLDTSSYELTEFHGDQIPSYVILSHTWGDEEVLFRDIGNKTAQSKKGFSKLVGCCRKAVEDGFQWVWIDTCCIDKSSSAELSEAINSMYQWYRDSTICYAYLEDVEVEAWRGMVDLGCFTKSRWFTRGWTLQELIAPRTVEFYTSVWTEIGTKRSLIAQIETITGIPARILHGEKVSVCNVAQRMSWASKRQTTRREDGAYSLMGLFQINMPLLYGEGDKAFVRLQEQILRQEEDYSIFAWTLHEDCLETTLTGCLASSPSQFADMASKGVVQPSGRGGLRAFKSPQPLSDHTMEPYYNNAMCQVMGAKNYERFRGPSPGLNIKMPPKPPEFTARGVCISLPVRPAPDTWLSAMAWIYSEVDDRLVCVLLKPYASDPICIHARFSSPVLVSVDKSLLSEFEVMDLFLPPSGFWDLYPELGLGRPTIPSTCVRLEVSSIDEFNTRVVAMYPDNGWNQDEFYYGCAPNNHGVVLIECAEDDTVARFQDQEKILEDLRQSLNQLDSVWSGYLLSTMVDRAVKMSVKIPTMAVSAKIRQGPKDAEGTLRLSLQIAATELTLSEAWVRVYARQHAIT</sequence>
<dbReference type="InterPro" id="IPR058525">
    <property type="entry name" value="DUF8212"/>
</dbReference>
<dbReference type="InterPro" id="IPR010730">
    <property type="entry name" value="HET"/>
</dbReference>
<feature type="domain" description="F-box" evidence="1">
    <location>
        <begin position="221"/>
        <end position="268"/>
    </location>
</feature>
<proteinExistence type="predicted"/>
<dbReference type="PANTHER" id="PTHR10622:SF10">
    <property type="entry name" value="HET DOMAIN-CONTAINING PROTEIN"/>
    <property type="match status" value="1"/>
</dbReference>
<keyword evidence="3" id="KW-1185">Reference proteome</keyword>
<dbReference type="STRING" id="1325735.A0A428U248"/>
<organism evidence="2 3">
    <name type="scientific">Fusarium oligoseptatum</name>
    <dbReference type="NCBI Taxonomy" id="2604345"/>
    <lineage>
        <taxon>Eukaryota</taxon>
        <taxon>Fungi</taxon>
        <taxon>Dikarya</taxon>
        <taxon>Ascomycota</taxon>
        <taxon>Pezizomycotina</taxon>
        <taxon>Sordariomycetes</taxon>
        <taxon>Hypocreomycetidae</taxon>
        <taxon>Hypocreales</taxon>
        <taxon>Nectriaceae</taxon>
        <taxon>Fusarium</taxon>
        <taxon>Fusarium solani species complex</taxon>
    </lineage>
</organism>
<protein>
    <recommendedName>
        <fullName evidence="1">F-box domain-containing protein</fullName>
    </recommendedName>
</protein>
<dbReference type="EMBL" id="NKCK01000035">
    <property type="protein sequence ID" value="RSM08316.1"/>
    <property type="molecule type" value="Genomic_DNA"/>
</dbReference>
<evidence type="ECO:0000313" key="3">
    <source>
        <dbReference type="Proteomes" id="UP000287144"/>
    </source>
</evidence>
<dbReference type="Pfam" id="PF06985">
    <property type="entry name" value="HET"/>
    <property type="match status" value="1"/>
</dbReference>
<dbReference type="InterPro" id="IPR001810">
    <property type="entry name" value="F-box_dom"/>
</dbReference>
<evidence type="ECO:0000313" key="2">
    <source>
        <dbReference type="EMBL" id="RSM08316.1"/>
    </source>
</evidence>
<evidence type="ECO:0000259" key="1">
    <source>
        <dbReference type="PROSITE" id="PS50181"/>
    </source>
</evidence>
<dbReference type="Pfam" id="PF26640">
    <property type="entry name" value="DUF8212"/>
    <property type="match status" value="1"/>
</dbReference>
<dbReference type="Proteomes" id="UP000287144">
    <property type="component" value="Unassembled WGS sequence"/>
</dbReference>
<name>A0A428U248_9HYPO</name>
<accession>A0A428U248</accession>
<comment type="caution">
    <text evidence="2">The sequence shown here is derived from an EMBL/GenBank/DDBJ whole genome shotgun (WGS) entry which is preliminary data.</text>
</comment>
<reference evidence="2 3" key="1">
    <citation type="submission" date="2017-06" db="EMBL/GenBank/DDBJ databases">
        <title>Comparative genomic analysis of Ambrosia Fusariam Clade fungi.</title>
        <authorList>
            <person name="Stajich J.E."/>
            <person name="Carrillo J."/>
            <person name="Kijimoto T."/>
            <person name="Eskalen A."/>
            <person name="O'Donnell K."/>
            <person name="Kasson M."/>
        </authorList>
    </citation>
    <scope>NUCLEOTIDE SEQUENCE [LARGE SCALE GENOMIC DNA]</scope>
    <source>
        <strain evidence="2 3">NRRL62579</strain>
    </source>
</reference>